<keyword evidence="2" id="KW-0677">Repeat</keyword>
<dbReference type="InterPro" id="IPR036322">
    <property type="entry name" value="WD40_repeat_dom_sf"/>
</dbReference>
<proteinExistence type="inferred from homology"/>
<dbReference type="InterPro" id="IPR015943">
    <property type="entry name" value="WD40/YVTN_repeat-like_dom_sf"/>
</dbReference>
<name>R9P4X2_PSEHS</name>
<dbReference type="InterPro" id="IPR001680">
    <property type="entry name" value="WD40_rpt"/>
</dbReference>
<protein>
    <recommendedName>
        <fullName evidence="4">ASTRA-associated protein 1</fullName>
    </recommendedName>
</protein>
<dbReference type="HOGENOM" id="CLU_041940_0_2_1"/>
<dbReference type="PANTHER" id="PTHR19854">
    <property type="entry name" value="TRANSDUCIN BETA-LIKE 3"/>
    <property type="match status" value="1"/>
</dbReference>
<dbReference type="Proteomes" id="UP000014071">
    <property type="component" value="Unassembled WGS sequence"/>
</dbReference>
<dbReference type="eggNOG" id="KOG0322">
    <property type="taxonomic scope" value="Eukaryota"/>
</dbReference>
<dbReference type="SUPFAM" id="SSF50978">
    <property type="entry name" value="WD40 repeat-like"/>
    <property type="match status" value="1"/>
</dbReference>
<comment type="similarity">
    <text evidence="3">Belongs to the WD repeat ASA1 family.</text>
</comment>
<evidence type="ECO:0000256" key="3">
    <source>
        <dbReference type="ARBA" id="ARBA00037931"/>
    </source>
</evidence>
<sequence length="381" mass="41625">MTEFCLFSAKKCISDPMPKKKKVFVCAQGPFLLSYIHDAMTPKPYWILRHHGSSSIRSLHHAHGLLAIGDESGKASLVDLNTLRPRFFWTAHTDSILTVVIVNSDQVITHARDNSLKLWKLPSAPASLGMSALIGSTSNDKDPSTVSPELVRTIGVNALNFAKCSHLSSLLAVPNALDAAYIDILDLTNGHRTSEAVGRPDIKPPSRNRLPIVMSLHLLSPDELIVGYEDGYVKRWNARELVWASRCHSESVMSVSISDRGFGVSVGADDRVARFDLITGEVRLSQTRTAGKSSVEIAPDGETFLVGAWDGSITVYSASNMTRLGSLDYHRNTVECLTFATVAIPAEDEEEEDDDALQDSAQQLVLAAGGRDGKVSLWKYH</sequence>
<organism evidence="5 6">
    <name type="scientific">Pseudozyma hubeiensis (strain SY62)</name>
    <name type="common">Yeast</name>
    <dbReference type="NCBI Taxonomy" id="1305764"/>
    <lineage>
        <taxon>Eukaryota</taxon>
        <taxon>Fungi</taxon>
        <taxon>Dikarya</taxon>
        <taxon>Basidiomycota</taxon>
        <taxon>Ustilaginomycotina</taxon>
        <taxon>Ustilaginomycetes</taxon>
        <taxon>Ustilaginales</taxon>
        <taxon>Ustilaginaceae</taxon>
        <taxon>Pseudozyma</taxon>
    </lineage>
</organism>
<reference evidence="6" key="1">
    <citation type="journal article" date="2013" name="Genome Announc.">
        <title>Draft genome sequence of the basidiomycetous yeast-like fungus Pseudozyma hubeiensis SY62, which produces an abundant amount of the biosurfactant mannosylerythritol lipids.</title>
        <authorList>
            <person name="Konishi M."/>
            <person name="Hatada Y."/>
            <person name="Horiuchi J."/>
        </authorList>
    </citation>
    <scope>NUCLEOTIDE SEQUENCE [LARGE SCALE GENOMIC DNA]</scope>
    <source>
        <strain evidence="6">SY62</strain>
    </source>
</reference>
<dbReference type="STRING" id="1305764.R9P4X2"/>
<dbReference type="PANTHER" id="PTHR19854:SF1">
    <property type="entry name" value="GUANINE NUCLEOTIDE-BINDING PROTEIN SUBUNIT BETA-LIKE PROTEIN 1"/>
    <property type="match status" value="1"/>
</dbReference>
<accession>R9P4X2</accession>
<keyword evidence="6" id="KW-1185">Reference proteome</keyword>
<evidence type="ECO:0000313" key="6">
    <source>
        <dbReference type="Proteomes" id="UP000014071"/>
    </source>
</evidence>
<keyword evidence="1" id="KW-0853">WD repeat</keyword>
<dbReference type="SMART" id="SM00320">
    <property type="entry name" value="WD40"/>
    <property type="match status" value="6"/>
</dbReference>
<dbReference type="Gene3D" id="2.130.10.10">
    <property type="entry name" value="YVTN repeat-like/Quinoprotein amine dehydrogenase"/>
    <property type="match status" value="2"/>
</dbReference>
<evidence type="ECO:0000256" key="1">
    <source>
        <dbReference type="ARBA" id="ARBA00022574"/>
    </source>
</evidence>
<gene>
    <name evidence="5" type="ORF">PHSY_003976</name>
</gene>
<evidence type="ECO:0000256" key="4">
    <source>
        <dbReference type="ARBA" id="ARBA00040563"/>
    </source>
</evidence>
<dbReference type="RefSeq" id="XP_012189983.1">
    <property type="nucleotide sequence ID" value="XM_012334593.1"/>
</dbReference>
<evidence type="ECO:0000313" key="5">
    <source>
        <dbReference type="EMBL" id="GAC96396.1"/>
    </source>
</evidence>
<dbReference type="AlphaFoldDB" id="R9P4X2"/>
<evidence type="ECO:0000256" key="2">
    <source>
        <dbReference type="ARBA" id="ARBA00022737"/>
    </source>
</evidence>
<dbReference type="EMBL" id="DF238801">
    <property type="protein sequence ID" value="GAC96396.1"/>
    <property type="molecule type" value="Genomic_DNA"/>
</dbReference>
<dbReference type="Pfam" id="PF00400">
    <property type="entry name" value="WD40"/>
    <property type="match status" value="1"/>
</dbReference>
<dbReference type="GeneID" id="24109262"/>
<dbReference type="OrthoDB" id="7668193at2759"/>